<dbReference type="PANTHER" id="PTHR10336:SF169">
    <property type="entry name" value="PHOSPHOINOSITIDE PHOSPHOLIPASE C"/>
    <property type="match status" value="1"/>
</dbReference>
<evidence type="ECO:0000256" key="1">
    <source>
        <dbReference type="RuleBase" id="RU361133"/>
    </source>
</evidence>
<dbReference type="EMBL" id="JABCKI010000480">
    <property type="protein sequence ID" value="KAG5650332.1"/>
    <property type="molecule type" value="Genomic_DNA"/>
</dbReference>
<accession>A0A9P7GNR4</accession>
<feature type="non-terminal residue" evidence="4">
    <location>
        <position position="451"/>
    </location>
</feature>
<dbReference type="Gene3D" id="3.20.20.190">
    <property type="entry name" value="Phosphatidylinositol (PI) phosphodiesterase"/>
    <property type="match status" value="1"/>
</dbReference>
<dbReference type="GO" id="GO:0004435">
    <property type="term" value="F:phosphatidylinositol-4,5-bisphosphate phospholipase C activity"/>
    <property type="evidence" value="ECO:0007669"/>
    <property type="project" value="UniProtKB-EC"/>
</dbReference>
<feature type="region of interest" description="Disordered" evidence="2">
    <location>
        <begin position="204"/>
        <end position="237"/>
    </location>
</feature>
<reference evidence="4" key="2">
    <citation type="submission" date="2021-10" db="EMBL/GenBank/DDBJ databases">
        <title>Phylogenomics reveals ancestral predisposition of the termite-cultivated fungus Termitomyces towards a domesticated lifestyle.</title>
        <authorList>
            <person name="Auxier B."/>
            <person name="Grum-Grzhimaylo A."/>
            <person name="Cardenas M.E."/>
            <person name="Lodge J.D."/>
            <person name="Laessoe T."/>
            <person name="Pedersen O."/>
            <person name="Smith M.E."/>
            <person name="Kuyper T.W."/>
            <person name="Franco-Molano E.A."/>
            <person name="Baroni T.J."/>
            <person name="Aanen D.K."/>
        </authorList>
    </citation>
    <scope>NUCLEOTIDE SEQUENCE</scope>
    <source>
        <strain evidence="4">D49</strain>
    </source>
</reference>
<dbReference type="PANTHER" id="PTHR10336">
    <property type="entry name" value="PHOSPHOINOSITIDE-SPECIFIC PHOSPHOLIPASE C FAMILY PROTEIN"/>
    <property type="match status" value="1"/>
</dbReference>
<name>A0A9P7GNR4_9AGAR</name>
<gene>
    <name evidence="4" type="ORF">H0H81_012604</name>
</gene>
<evidence type="ECO:0000313" key="4">
    <source>
        <dbReference type="EMBL" id="KAG5650332.1"/>
    </source>
</evidence>
<dbReference type="Pfam" id="PF00387">
    <property type="entry name" value="PI-PLC-Y"/>
    <property type="match status" value="1"/>
</dbReference>
<dbReference type="GO" id="GO:0016042">
    <property type="term" value="P:lipid catabolic process"/>
    <property type="evidence" value="ECO:0007669"/>
    <property type="project" value="UniProtKB-KW"/>
</dbReference>
<dbReference type="PROSITE" id="PS50008">
    <property type="entry name" value="PIPLC_Y_DOMAIN"/>
    <property type="match status" value="1"/>
</dbReference>
<dbReference type="GO" id="GO:0048015">
    <property type="term" value="P:phosphatidylinositol-mediated signaling"/>
    <property type="evidence" value="ECO:0007669"/>
    <property type="project" value="TreeGrafter"/>
</dbReference>
<keyword evidence="1" id="KW-0378">Hydrolase</keyword>
<dbReference type="AlphaFoldDB" id="A0A9P7GNR4"/>
<proteinExistence type="predicted"/>
<feature type="domain" description="PI-PLC Y-box" evidence="3">
    <location>
        <begin position="248"/>
        <end position="365"/>
    </location>
</feature>
<dbReference type="PROSITE" id="PS50007">
    <property type="entry name" value="PIPLC_X_DOMAIN"/>
    <property type="match status" value="1"/>
</dbReference>
<dbReference type="EC" id="3.1.4.11" evidence="1"/>
<dbReference type="Proteomes" id="UP000717328">
    <property type="component" value="Unassembled WGS sequence"/>
</dbReference>
<dbReference type="SUPFAM" id="SSF51695">
    <property type="entry name" value="PLC-like phosphodiesterases"/>
    <property type="match status" value="1"/>
</dbReference>
<sequence length="451" mass="50487">MEYPPAIDVNSQITALLDFDTIHNTLPPEKYVRLSPASPDTLLQRPIVQTPRVDNSLPLTQYIVSSSHNTYLLARQIIGRSSADCYTHVINRKGRCVEIDVWSSSKGPVVTHGYTLSKGVPFEDVCTAIGDALNVDDWPLLVSLECHVNVAGQAELVHIMRKAWGDKLVDGPIEGVDDEKIAPRDLMGRILLMVEYYPVVQSGTRTPEADSESALSNEEVEEAKHKPVSSAWPPKSRRPIPERISQELAQLGYYARSMKPPKGWLQQEFKDPKHVMINISESGIYSLLPSSESLRALISHGQRYLRRIYPSGTRIHSSNPAPLPFWRSGAHIVSLNWQSYDPGMQVNEAMFIAGPGWIVKPVSLRGVELSVPRRKRLQGKIIGISSLPPPKKRADKTFSIYVHAQLLHSDKDIEWRSTSVKTRDLSGSGADAIWDGAFEWEFAEDELVFLR</sequence>
<dbReference type="InterPro" id="IPR001711">
    <property type="entry name" value="PLipase_C_Pinositol-sp_Y"/>
</dbReference>
<dbReference type="InterPro" id="IPR001192">
    <property type="entry name" value="PI-PLC_fam"/>
</dbReference>
<dbReference type="GO" id="GO:0051209">
    <property type="term" value="P:release of sequestered calcium ion into cytosol"/>
    <property type="evidence" value="ECO:0007669"/>
    <property type="project" value="TreeGrafter"/>
</dbReference>
<comment type="catalytic activity">
    <reaction evidence="1">
        <text>a 1,2-diacyl-sn-glycero-3-phospho-(1D-myo-inositol-4,5-bisphosphate) + H2O = 1D-myo-inositol 1,4,5-trisphosphate + a 1,2-diacyl-sn-glycerol + H(+)</text>
        <dbReference type="Rhea" id="RHEA:33179"/>
        <dbReference type="ChEBI" id="CHEBI:15377"/>
        <dbReference type="ChEBI" id="CHEBI:15378"/>
        <dbReference type="ChEBI" id="CHEBI:17815"/>
        <dbReference type="ChEBI" id="CHEBI:58456"/>
        <dbReference type="ChEBI" id="CHEBI:203600"/>
        <dbReference type="EC" id="3.1.4.11"/>
    </reaction>
</comment>
<organism evidence="4 5">
    <name type="scientific">Sphagnurus paluster</name>
    <dbReference type="NCBI Taxonomy" id="117069"/>
    <lineage>
        <taxon>Eukaryota</taxon>
        <taxon>Fungi</taxon>
        <taxon>Dikarya</taxon>
        <taxon>Basidiomycota</taxon>
        <taxon>Agaricomycotina</taxon>
        <taxon>Agaricomycetes</taxon>
        <taxon>Agaricomycetidae</taxon>
        <taxon>Agaricales</taxon>
        <taxon>Tricholomatineae</taxon>
        <taxon>Lyophyllaceae</taxon>
        <taxon>Sphagnurus</taxon>
    </lineage>
</organism>
<keyword evidence="1" id="KW-0442">Lipid degradation</keyword>
<evidence type="ECO:0000256" key="2">
    <source>
        <dbReference type="SAM" id="MobiDB-lite"/>
    </source>
</evidence>
<dbReference type="PRINTS" id="PR00390">
    <property type="entry name" value="PHPHLIPASEC"/>
</dbReference>
<dbReference type="Pfam" id="PF00388">
    <property type="entry name" value="PI-PLC-X"/>
    <property type="match status" value="1"/>
</dbReference>
<dbReference type="InterPro" id="IPR000909">
    <property type="entry name" value="PLipase_C_PInositol-sp_X_dom"/>
</dbReference>
<protein>
    <recommendedName>
        <fullName evidence="1">Phosphoinositide phospholipase C</fullName>
        <ecNumber evidence="1">3.1.4.11</ecNumber>
    </recommendedName>
</protein>
<dbReference type="SMART" id="SM00149">
    <property type="entry name" value="PLCYc"/>
    <property type="match status" value="1"/>
</dbReference>
<evidence type="ECO:0000313" key="5">
    <source>
        <dbReference type="Proteomes" id="UP000717328"/>
    </source>
</evidence>
<comment type="caution">
    <text evidence="4">The sequence shown here is derived from an EMBL/GenBank/DDBJ whole genome shotgun (WGS) entry which is preliminary data.</text>
</comment>
<evidence type="ECO:0000259" key="3">
    <source>
        <dbReference type="PROSITE" id="PS50008"/>
    </source>
</evidence>
<keyword evidence="1" id="KW-0443">Lipid metabolism</keyword>
<dbReference type="OrthoDB" id="269822at2759"/>
<reference evidence="4" key="1">
    <citation type="submission" date="2021-02" db="EMBL/GenBank/DDBJ databases">
        <authorList>
            <person name="Nieuwenhuis M."/>
            <person name="Van De Peppel L.J.J."/>
        </authorList>
    </citation>
    <scope>NUCLEOTIDE SEQUENCE</scope>
    <source>
        <strain evidence="4">D49</strain>
    </source>
</reference>
<dbReference type="InterPro" id="IPR017946">
    <property type="entry name" value="PLC-like_Pdiesterase_TIM-brl"/>
</dbReference>
<dbReference type="SMART" id="SM00148">
    <property type="entry name" value="PLCXc"/>
    <property type="match status" value="1"/>
</dbReference>
<keyword evidence="5" id="KW-1185">Reference proteome</keyword>